<evidence type="ECO:0000313" key="3">
    <source>
        <dbReference type="Proteomes" id="UP001066276"/>
    </source>
</evidence>
<feature type="compositionally biased region" description="Basic and acidic residues" evidence="1">
    <location>
        <begin position="75"/>
        <end position="87"/>
    </location>
</feature>
<protein>
    <submittedName>
        <fullName evidence="2">Uncharacterized protein</fullName>
    </submittedName>
</protein>
<reference evidence="2" key="1">
    <citation type="journal article" date="2022" name="bioRxiv">
        <title>Sequencing and chromosome-scale assembly of the giantPleurodeles waltlgenome.</title>
        <authorList>
            <person name="Brown T."/>
            <person name="Elewa A."/>
            <person name="Iarovenko S."/>
            <person name="Subramanian E."/>
            <person name="Araus A.J."/>
            <person name="Petzold A."/>
            <person name="Susuki M."/>
            <person name="Suzuki K.-i.T."/>
            <person name="Hayashi T."/>
            <person name="Toyoda A."/>
            <person name="Oliveira C."/>
            <person name="Osipova E."/>
            <person name="Leigh N.D."/>
            <person name="Simon A."/>
            <person name="Yun M.H."/>
        </authorList>
    </citation>
    <scope>NUCLEOTIDE SEQUENCE</scope>
    <source>
        <strain evidence="2">20211129_DDA</strain>
        <tissue evidence="2">Liver</tissue>
    </source>
</reference>
<dbReference type="AlphaFoldDB" id="A0AAV7UXR1"/>
<accession>A0AAV7UXR1</accession>
<comment type="caution">
    <text evidence="2">The sequence shown here is derived from an EMBL/GenBank/DDBJ whole genome shotgun (WGS) entry which is preliminary data.</text>
</comment>
<evidence type="ECO:0000313" key="2">
    <source>
        <dbReference type="EMBL" id="KAJ1193693.1"/>
    </source>
</evidence>
<organism evidence="2 3">
    <name type="scientific">Pleurodeles waltl</name>
    <name type="common">Iberian ribbed newt</name>
    <dbReference type="NCBI Taxonomy" id="8319"/>
    <lineage>
        <taxon>Eukaryota</taxon>
        <taxon>Metazoa</taxon>
        <taxon>Chordata</taxon>
        <taxon>Craniata</taxon>
        <taxon>Vertebrata</taxon>
        <taxon>Euteleostomi</taxon>
        <taxon>Amphibia</taxon>
        <taxon>Batrachia</taxon>
        <taxon>Caudata</taxon>
        <taxon>Salamandroidea</taxon>
        <taxon>Salamandridae</taxon>
        <taxon>Pleurodelinae</taxon>
        <taxon>Pleurodeles</taxon>
    </lineage>
</organism>
<sequence length="117" mass="14054">MLVTGQPEVARTRNRLMLALTTMPRIPLPRNPIRKYFRRQRRDLEELKGRPWWRVWHATKEQKGVALEEGTEEFYDSRKEQRRRPSERPSQCPRRPDAIRPATLPEKRGSHRCVERA</sequence>
<name>A0AAV7UXR1_PLEWA</name>
<proteinExistence type="predicted"/>
<evidence type="ECO:0000256" key="1">
    <source>
        <dbReference type="SAM" id="MobiDB-lite"/>
    </source>
</evidence>
<feature type="compositionally biased region" description="Basic and acidic residues" evidence="1">
    <location>
        <begin position="105"/>
        <end position="117"/>
    </location>
</feature>
<dbReference type="Proteomes" id="UP001066276">
    <property type="component" value="Chromosome 2_2"/>
</dbReference>
<feature type="region of interest" description="Disordered" evidence="1">
    <location>
        <begin position="67"/>
        <end position="117"/>
    </location>
</feature>
<dbReference type="EMBL" id="JANPWB010000004">
    <property type="protein sequence ID" value="KAJ1193693.1"/>
    <property type="molecule type" value="Genomic_DNA"/>
</dbReference>
<gene>
    <name evidence="2" type="ORF">NDU88_002989</name>
</gene>
<keyword evidence="3" id="KW-1185">Reference proteome</keyword>